<organism evidence="1 2">
    <name type="scientific">Romanomermis culicivorax</name>
    <name type="common">Nematode worm</name>
    <dbReference type="NCBI Taxonomy" id="13658"/>
    <lineage>
        <taxon>Eukaryota</taxon>
        <taxon>Metazoa</taxon>
        <taxon>Ecdysozoa</taxon>
        <taxon>Nematoda</taxon>
        <taxon>Enoplea</taxon>
        <taxon>Dorylaimia</taxon>
        <taxon>Mermithida</taxon>
        <taxon>Mermithoidea</taxon>
        <taxon>Mermithidae</taxon>
        <taxon>Romanomermis</taxon>
    </lineage>
</organism>
<dbReference type="WBParaSite" id="nRc.2.0.1.t47795-RA">
    <property type="protein sequence ID" value="nRc.2.0.1.t47795-RA"/>
    <property type="gene ID" value="nRc.2.0.1.g47795"/>
</dbReference>
<reference evidence="2" key="1">
    <citation type="submission" date="2022-11" db="UniProtKB">
        <authorList>
            <consortium name="WormBaseParasite"/>
        </authorList>
    </citation>
    <scope>IDENTIFICATION</scope>
</reference>
<accession>A0A915L9I8</accession>
<dbReference type="AlphaFoldDB" id="A0A915L9I8"/>
<protein>
    <submittedName>
        <fullName evidence="2">Uncharacterized protein</fullName>
    </submittedName>
</protein>
<evidence type="ECO:0000313" key="1">
    <source>
        <dbReference type="Proteomes" id="UP000887565"/>
    </source>
</evidence>
<evidence type="ECO:0000313" key="2">
    <source>
        <dbReference type="WBParaSite" id="nRc.2.0.1.t47795-RA"/>
    </source>
</evidence>
<name>A0A915L9I8_ROMCU</name>
<sequence>SAAAVVSAPTPLVALPPPPPKYGTPVNVNLSTTPKTTGDVTVIAAYRPTEDSSSVTDAMQAVWPVDLAKKYLHLLWALLNKPFKVEALRAVDVVL</sequence>
<dbReference type="Proteomes" id="UP000887565">
    <property type="component" value="Unplaced"/>
</dbReference>
<proteinExistence type="predicted"/>
<keyword evidence="1" id="KW-1185">Reference proteome</keyword>